<gene>
    <name evidence="2" type="ORF">FHP08_12195</name>
</gene>
<dbReference type="RefSeq" id="WP_147704727.1">
    <property type="nucleotide sequence ID" value="NZ_VDUY01000004.1"/>
</dbReference>
<dbReference type="PANTHER" id="PTHR42760:SF135">
    <property type="entry name" value="BLL7886 PROTEIN"/>
    <property type="match status" value="1"/>
</dbReference>
<reference evidence="2 3" key="1">
    <citation type="submission" date="2019-06" db="EMBL/GenBank/DDBJ databases">
        <title>Quisquiliibacterium sp. nov., isolated from a maize field.</title>
        <authorList>
            <person name="Lin S.-Y."/>
            <person name="Tsai C.-F."/>
            <person name="Young C.-C."/>
        </authorList>
    </citation>
    <scope>NUCLEOTIDE SEQUENCE [LARGE SCALE GENOMIC DNA]</scope>
    <source>
        <strain evidence="2 3">CC-CFT501</strain>
    </source>
</reference>
<dbReference type="Gene3D" id="3.40.50.720">
    <property type="entry name" value="NAD(P)-binding Rossmann-like Domain"/>
    <property type="match status" value="1"/>
</dbReference>
<proteinExistence type="inferred from homology"/>
<dbReference type="GO" id="GO:0030497">
    <property type="term" value="P:fatty acid elongation"/>
    <property type="evidence" value="ECO:0007669"/>
    <property type="project" value="TreeGrafter"/>
</dbReference>
<dbReference type="EMBL" id="VDUY01000004">
    <property type="protein sequence ID" value="TXL65531.1"/>
    <property type="molecule type" value="Genomic_DNA"/>
</dbReference>
<comment type="similarity">
    <text evidence="1">Belongs to the short-chain dehydrogenases/reductases (SDR) family.</text>
</comment>
<evidence type="ECO:0000313" key="2">
    <source>
        <dbReference type="EMBL" id="TXL65531.1"/>
    </source>
</evidence>
<evidence type="ECO:0000256" key="1">
    <source>
        <dbReference type="ARBA" id="ARBA00006484"/>
    </source>
</evidence>
<organism evidence="2 3">
    <name type="scientific">Zeimonas arvi</name>
    <dbReference type="NCBI Taxonomy" id="2498847"/>
    <lineage>
        <taxon>Bacteria</taxon>
        <taxon>Pseudomonadati</taxon>
        <taxon>Pseudomonadota</taxon>
        <taxon>Betaproteobacteria</taxon>
        <taxon>Burkholderiales</taxon>
        <taxon>Burkholderiaceae</taxon>
        <taxon>Zeimonas</taxon>
    </lineage>
</organism>
<comment type="caution">
    <text evidence="2">The sequence shown here is derived from an EMBL/GenBank/DDBJ whole genome shotgun (WGS) entry which is preliminary data.</text>
</comment>
<dbReference type="InterPro" id="IPR036291">
    <property type="entry name" value="NAD(P)-bd_dom_sf"/>
</dbReference>
<dbReference type="FunFam" id="3.40.50.720:FF:000084">
    <property type="entry name" value="Short-chain dehydrogenase reductase"/>
    <property type="match status" value="1"/>
</dbReference>
<dbReference type="SUPFAM" id="SSF51735">
    <property type="entry name" value="NAD(P)-binding Rossmann-fold domains"/>
    <property type="match status" value="1"/>
</dbReference>
<protein>
    <submittedName>
        <fullName evidence="2">SDR family oxidoreductase</fullName>
    </submittedName>
</protein>
<dbReference type="GO" id="GO:0016616">
    <property type="term" value="F:oxidoreductase activity, acting on the CH-OH group of donors, NAD or NADP as acceptor"/>
    <property type="evidence" value="ECO:0007669"/>
    <property type="project" value="TreeGrafter"/>
</dbReference>
<dbReference type="PRINTS" id="PR00081">
    <property type="entry name" value="GDHRDH"/>
</dbReference>
<accession>A0A5C8NWG3</accession>
<dbReference type="Proteomes" id="UP000321548">
    <property type="component" value="Unassembled WGS sequence"/>
</dbReference>
<dbReference type="Pfam" id="PF13561">
    <property type="entry name" value="adh_short_C2"/>
    <property type="match status" value="1"/>
</dbReference>
<keyword evidence="3" id="KW-1185">Reference proteome</keyword>
<dbReference type="InterPro" id="IPR002347">
    <property type="entry name" value="SDR_fam"/>
</dbReference>
<name>A0A5C8NWG3_9BURK</name>
<evidence type="ECO:0000313" key="3">
    <source>
        <dbReference type="Proteomes" id="UP000321548"/>
    </source>
</evidence>
<sequence>MHISFTGRRVLIAGGSRGIGRSIALGFAAAGAHVAICARGEARLRQTADELRNLGSTVHESVCDLADGAAVVDWVEAAADALGGIDVLVNNASGFGRNDDEAGWGASIDVDLMATVRASRTALPWLERSRGSIVHISSISGLAPSVRTPPYGAIKAALIQYTMTQAAALASKGVRVNCVAPGSVEFPGGVWDEAKRNNPALYERILKGIPSGRMGRPEEIANVVLFLASDLASWVTGQTIAADGGQMFG</sequence>
<dbReference type="PANTHER" id="PTHR42760">
    <property type="entry name" value="SHORT-CHAIN DEHYDROGENASES/REDUCTASES FAMILY MEMBER"/>
    <property type="match status" value="1"/>
</dbReference>
<dbReference type="OrthoDB" id="8959163at2"/>
<dbReference type="AlphaFoldDB" id="A0A5C8NWG3"/>
<dbReference type="PRINTS" id="PR00080">
    <property type="entry name" value="SDRFAMILY"/>
</dbReference>